<name>A0A3B7R203_9BACT</name>
<dbReference type="OrthoDB" id="886553at2"/>
<dbReference type="RefSeq" id="WP_119445020.1">
    <property type="nucleotide sequence ID" value="NZ_CP032317.1"/>
</dbReference>
<sequence>MSQSKSKHNHNKNQELIPGSNLENSKVPSSNSDGTKVQNVSRNPISEEGNQIRNNAAGGNKDEIRSNASNKPRSNPQGNWPMSVDNNQKGPGRKAD</sequence>
<accession>A0A3B7R203</accession>
<feature type="compositionally biased region" description="Polar residues" evidence="1">
    <location>
        <begin position="66"/>
        <end position="89"/>
    </location>
</feature>
<dbReference type="EMBL" id="CP032317">
    <property type="protein sequence ID" value="AYA37453.1"/>
    <property type="molecule type" value="Genomic_DNA"/>
</dbReference>
<feature type="compositionally biased region" description="Basic residues" evidence="1">
    <location>
        <begin position="1"/>
        <end position="11"/>
    </location>
</feature>
<dbReference type="KEGG" id="hyh:D3Y59_10580"/>
<gene>
    <name evidence="2" type="ORF">D3Y59_10580</name>
</gene>
<dbReference type="AlphaFoldDB" id="A0A3B7R203"/>
<evidence type="ECO:0000256" key="1">
    <source>
        <dbReference type="SAM" id="MobiDB-lite"/>
    </source>
</evidence>
<proteinExistence type="predicted"/>
<feature type="region of interest" description="Disordered" evidence="1">
    <location>
        <begin position="1"/>
        <end position="96"/>
    </location>
</feature>
<organism evidence="2 3">
    <name type="scientific">Hymenobacter oligotrophus</name>
    <dbReference type="NCBI Taxonomy" id="2319843"/>
    <lineage>
        <taxon>Bacteria</taxon>
        <taxon>Pseudomonadati</taxon>
        <taxon>Bacteroidota</taxon>
        <taxon>Cytophagia</taxon>
        <taxon>Cytophagales</taxon>
        <taxon>Hymenobacteraceae</taxon>
        <taxon>Hymenobacter</taxon>
    </lineage>
</organism>
<reference evidence="2 3" key="1">
    <citation type="submission" date="2018-09" db="EMBL/GenBank/DDBJ databases">
        <title>Hymenobacter medium sp. nov., isolated from R2A medium.</title>
        <authorList>
            <person name="Yingchao G."/>
        </authorList>
    </citation>
    <scope>NUCLEOTIDE SEQUENCE [LARGE SCALE GENOMIC DNA]</scope>
    <source>
        <strain evidence="3">sh-6</strain>
    </source>
</reference>
<evidence type="ECO:0000313" key="2">
    <source>
        <dbReference type="EMBL" id="AYA37453.1"/>
    </source>
</evidence>
<dbReference type="Proteomes" id="UP000262802">
    <property type="component" value="Chromosome"/>
</dbReference>
<feature type="compositionally biased region" description="Polar residues" evidence="1">
    <location>
        <begin position="21"/>
        <end position="54"/>
    </location>
</feature>
<keyword evidence="3" id="KW-1185">Reference proteome</keyword>
<evidence type="ECO:0000313" key="3">
    <source>
        <dbReference type="Proteomes" id="UP000262802"/>
    </source>
</evidence>
<protein>
    <submittedName>
        <fullName evidence="2">Uncharacterized protein</fullName>
    </submittedName>
</protein>